<dbReference type="AlphaFoldDB" id="A0A1E3VN22"/>
<protein>
    <submittedName>
        <fullName evidence="1">Uncharacterized protein</fullName>
    </submittedName>
</protein>
<proteinExistence type="predicted"/>
<sequence length="60" mass="6559">MHAALHGVDVGHGGEVQIFPPNERRELLEKVLPERLVSGSNARLDQRRPLPILAEALVVG</sequence>
<dbReference type="EMBL" id="LPWE01000012">
    <property type="protein sequence ID" value="ODR94701.1"/>
    <property type="molecule type" value="Genomic_DNA"/>
</dbReference>
<evidence type="ECO:0000313" key="1">
    <source>
        <dbReference type="EMBL" id="ODR94701.1"/>
    </source>
</evidence>
<gene>
    <name evidence="1" type="ORF">AUC70_08825</name>
</gene>
<evidence type="ECO:0000313" key="2">
    <source>
        <dbReference type="Proteomes" id="UP000094172"/>
    </source>
</evidence>
<dbReference type="Proteomes" id="UP000094172">
    <property type="component" value="Unassembled WGS sequence"/>
</dbReference>
<organism evidence="1 2">
    <name type="scientific">Methyloceanibacter stevinii</name>
    <dbReference type="NCBI Taxonomy" id="1774970"/>
    <lineage>
        <taxon>Bacteria</taxon>
        <taxon>Pseudomonadati</taxon>
        <taxon>Pseudomonadota</taxon>
        <taxon>Alphaproteobacteria</taxon>
        <taxon>Hyphomicrobiales</taxon>
        <taxon>Hyphomicrobiaceae</taxon>
        <taxon>Methyloceanibacter</taxon>
    </lineage>
</organism>
<comment type="caution">
    <text evidence="1">The sequence shown here is derived from an EMBL/GenBank/DDBJ whole genome shotgun (WGS) entry which is preliminary data.</text>
</comment>
<keyword evidence="2" id="KW-1185">Reference proteome</keyword>
<name>A0A1E3VN22_9HYPH</name>
<accession>A0A1E3VN22</accession>
<reference evidence="1 2" key="1">
    <citation type="journal article" date="2016" name="Environ. Microbiol.">
        <title>New Methyloceanibacter diversity from North Sea sediments includes methanotroph containing solely the soluble methane monooxygenase.</title>
        <authorList>
            <person name="Vekeman B."/>
            <person name="Kerckhof F.M."/>
            <person name="Cremers G."/>
            <person name="de Vos P."/>
            <person name="Vandamme P."/>
            <person name="Boon N."/>
            <person name="Op den Camp H.J."/>
            <person name="Heylen K."/>
        </authorList>
    </citation>
    <scope>NUCLEOTIDE SEQUENCE [LARGE SCALE GENOMIC DNA]</scope>
    <source>
        <strain evidence="1 2">R-67176</strain>
    </source>
</reference>